<feature type="transmembrane region" description="Helical" evidence="1">
    <location>
        <begin position="423"/>
        <end position="442"/>
    </location>
</feature>
<dbReference type="Pfam" id="PF10326">
    <property type="entry name" value="7TM_GPCR_Str"/>
    <property type="match status" value="2"/>
</dbReference>
<keyword evidence="1" id="KW-0812">Transmembrane</keyword>
<dbReference type="PANTHER" id="PTHR47758">
    <property type="entry name" value="SERPENTINE RECEPTOR, CLASS M-RELATED"/>
    <property type="match status" value="1"/>
</dbReference>
<keyword evidence="1" id="KW-1133">Transmembrane helix</keyword>
<evidence type="ECO:0000313" key="3">
    <source>
        <dbReference type="Proteomes" id="UP000827892"/>
    </source>
</evidence>
<dbReference type="EMBL" id="CP090894">
    <property type="protein sequence ID" value="ULT94281.1"/>
    <property type="molecule type" value="Genomic_DNA"/>
</dbReference>
<name>A0AAE9A6T1_CAEBR</name>
<evidence type="ECO:0000256" key="1">
    <source>
        <dbReference type="SAM" id="Phobius"/>
    </source>
</evidence>
<gene>
    <name evidence="2" type="ORF">L3Y34_003628</name>
</gene>
<dbReference type="Proteomes" id="UP000827892">
    <property type="component" value="Chromosome IV"/>
</dbReference>
<feature type="transmembrane region" description="Helical" evidence="1">
    <location>
        <begin position="94"/>
        <end position="115"/>
    </location>
</feature>
<proteinExistence type="predicted"/>
<dbReference type="InterPro" id="IPR019428">
    <property type="entry name" value="7TM_GPCR_serpentine_rcpt_Str"/>
</dbReference>
<feature type="transmembrane region" description="Helical" evidence="1">
    <location>
        <begin position="253"/>
        <end position="276"/>
    </location>
</feature>
<feature type="transmembrane region" description="Helical" evidence="1">
    <location>
        <begin position="339"/>
        <end position="360"/>
    </location>
</feature>
<feature type="transmembrane region" description="Helical" evidence="1">
    <location>
        <begin position="207"/>
        <end position="233"/>
    </location>
</feature>
<dbReference type="AlphaFoldDB" id="A0AAE9A6T1"/>
<feature type="transmembrane region" description="Helical" evidence="1">
    <location>
        <begin position="135"/>
        <end position="156"/>
    </location>
</feature>
<dbReference type="PANTHER" id="PTHR47758:SF1">
    <property type="entry name" value="SERPENTINE RECEPTOR, CLASS T"/>
    <property type="match status" value="1"/>
</dbReference>
<sequence length="482" mass="54410">MMEHYTTNCWLEEANAGTAGIISLFANCLLIYLTTKVKSYSDTVKWCQYYSCCFRLAFSLLVVISAPTIMYLNEVKSLFIVKGGIKIATNIGCILLNLFLVFVVTSCTGPAVQYLKITYLLSSPVLKNHSVLRAMITLIPLFVAIPTSILIFNGYMPNEYEKEISKDLIQEITGENNNAFLIESEEMIYDHASGTFMYDIPARMCTGFIFLAMFSSLIVFIFPFITIHIPFYVAFILPFADIELNSISSKLPYMFAWCPAINPIMVICMIKTVMYLDETKALYIAKGGFDLPIDIGCILLILFLVFVVTSCTGPAVQYLQVTHLLCSPVQKTHSVLRTMITLIPLFVAVPTSILIFNGYVPNEYEKEISKDMILVITGKNDCSFLMAAEEKFIFPFITIHIPFYVAFILPFADIEFNNLSSKLPYMFAWCPAINPILVICMIKSIRDKLLNRKGTPLTGTTFTTSTQIFHVRTNTQVMKRTK</sequence>
<protein>
    <submittedName>
        <fullName evidence="2">Uncharacterized protein</fullName>
    </submittedName>
</protein>
<organism evidence="2 3">
    <name type="scientific">Caenorhabditis briggsae</name>
    <dbReference type="NCBI Taxonomy" id="6238"/>
    <lineage>
        <taxon>Eukaryota</taxon>
        <taxon>Metazoa</taxon>
        <taxon>Ecdysozoa</taxon>
        <taxon>Nematoda</taxon>
        <taxon>Chromadorea</taxon>
        <taxon>Rhabditida</taxon>
        <taxon>Rhabditina</taxon>
        <taxon>Rhabditomorpha</taxon>
        <taxon>Rhabditoidea</taxon>
        <taxon>Rhabditidae</taxon>
        <taxon>Peloderinae</taxon>
        <taxon>Caenorhabditis</taxon>
    </lineage>
</organism>
<feature type="transmembrane region" description="Helical" evidence="1">
    <location>
        <begin position="54"/>
        <end position="73"/>
    </location>
</feature>
<reference evidence="2 3" key="1">
    <citation type="submission" date="2022-05" db="EMBL/GenBank/DDBJ databases">
        <title>Chromosome-level reference genomes for two strains of Caenorhabditis briggsae: an improved platform for comparative genomics.</title>
        <authorList>
            <person name="Stevens L."/>
            <person name="Andersen E.C."/>
        </authorList>
    </citation>
    <scope>NUCLEOTIDE SEQUENCE [LARGE SCALE GENOMIC DNA]</scope>
    <source>
        <strain evidence="2">QX1410_ONT</strain>
        <tissue evidence="2">Whole-organism</tissue>
    </source>
</reference>
<evidence type="ECO:0000313" key="2">
    <source>
        <dbReference type="EMBL" id="ULT94281.1"/>
    </source>
</evidence>
<keyword evidence="1" id="KW-0472">Membrane</keyword>
<feature type="transmembrane region" description="Helical" evidence="1">
    <location>
        <begin position="392"/>
        <end position="411"/>
    </location>
</feature>
<feature type="transmembrane region" description="Helical" evidence="1">
    <location>
        <begin position="16"/>
        <end position="34"/>
    </location>
</feature>
<feature type="transmembrane region" description="Helical" evidence="1">
    <location>
        <begin position="297"/>
        <end position="319"/>
    </location>
</feature>
<accession>A0AAE9A6T1</accession>